<accession>A0A0M3K5E8</accession>
<feature type="domain" description="F-box" evidence="1">
    <location>
        <begin position="474"/>
        <end position="521"/>
    </location>
</feature>
<keyword evidence="3" id="KW-1185">Reference proteome</keyword>
<name>A0A0M3K5E8_ANISI</name>
<dbReference type="SUPFAM" id="SSF81383">
    <property type="entry name" value="F-box domain"/>
    <property type="match status" value="1"/>
</dbReference>
<dbReference type="GO" id="GO:0031146">
    <property type="term" value="P:SCF-dependent proteasomal ubiquitin-dependent protein catabolic process"/>
    <property type="evidence" value="ECO:0007669"/>
    <property type="project" value="TreeGrafter"/>
</dbReference>
<evidence type="ECO:0000313" key="2">
    <source>
        <dbReference type="EMBL" id="VDK55609.1"/>
    </source>
</evidence>
<gene>
    <name evidence="2" type="ORF">ASIM_LOCUS15596</name>
</gene>
<protein>
    <submittedName>
        <fullName evidence="4">F-box domain-containing protein</fullName>
    </submittedName>
</protein>
<dbReference type="GO" id="GO:0019005">
    <property type="term" value="C:SCF ubiquitin ligase complex"/>
    <property type="evidence" value="ECO:0007669"/>
    <property type="project" value="TreeGrafter"/>
</dbReference>
<dbReference type="PANTHER" id="PTHR13318">
    <property type="entry name" value="PARTNER OF PAIRED, ISOFORM B-RELATED"/>
    <property type="match status" value="1"/>
</dbReference>
<dbReference type="WBParaSite" id="ASIM_0001618901-mRNA-1">
    <property type="protein sequence ID" value="ASIM_0001618901-mRNA-1"/>
    <property type="gene ID" value="ASIM_0001618901"/>
</dbReference>
<organism evidence="4">
    <name type="scientific">Anisakis simplex</name>
    <name type="common">Herring worm</name>
    <dbReference type="NCBI Taxonomy" id="6269"/>
    <lineage>
        <taxon>Eukaryota</taxon>
        <taxon>Metazoa</taxon>
        <taxon>Ecdysozoa</taxon>
        <taxon>Nematoda</taxon>
        <taxon>Chromadorea</taxon>
        <taxon>Rhabditida</taxon>
        <taxon>Spirurina</taxon>
        <taxon>Ascaridomorpha</taxon>
        <taxon>Ascaridoidea</taxon>
        <taxon>Anisakidae</taxon>
        <taxon>Anisakis</taxon>
        <taxon>Anisakis simplex complex</taxon>
    </lineage>
</organism>
<dbReference type="Proteomes" id="UP000267096">
    <property type="component" value="Unassembled WGS sequence"/>
</dbReference>
<dbReference type="OrthoDB" id="5784079at2759"/>
<dbReference type="SUPFAM" id="SSF52047">
    <property type="entry name" value="RNI-like"/>
    <property type="match status" value="1"/>
</dbReference>
<reference evidence="2 3" key="2">
    <citation type="submission" date="2018-11" db="EMBL/GenBank/DDBJ databases">
        <authorList>
            <consortium name="Pathogen Informatics"/>
        </authorList>
    </citation>
    <scope>NUCLEOTIDE SEQUENCE [LARGE SCALE GENOMIC DNA]</scope>
</reference>
<dbReference type="Pfam" id="PF12937">
    <property type="entry name" value="F-box-like"/>
    <property type="match status" value="1"/>
</dbReference>
<evidence type="ECO:0000313" key="3">
    <source>
        <dbReference type="Proteomes" id="UP000267096"/>
    </source>
</evidence>
<dbReference type="PROSITE" id="PS50181">
    <property type="entry name" value="FBOX"/>
    <property type="match status" value="1"/>
</dbReference>
<dbReference type="Gene3D" id="3.80.10.10">
    <property type="entry name" value="Ribonuclease Inhibitor"/>
    <property type="match status" value="2"/>
</dbReference>
<evidence type="ECO:0000313" key="4">
    <source>
        <dbReference type="WBParaSite" id="ASIM_0001618901-mRNA-1"/>
    </source>
</evidence>
<dbReference type="AlphaFoldDB" id="A0A0M3K5E8"/>
<reference evidence="4" key="1">
    <citation type="submission" date="2017-02" db="UniProtKB">
        <authorList>
            <consortium name="WormBaseParasite"/>
        </authorList>
    </citation>
    <scope>IDENTIFICATION</scope>
</reference>
<dbReference type="InterPro" id="IPR036047">
    <property type="entry name" value="F-box-like_dom_sf"/>
</dbReference>
<evidence type="ECO:0000259" key="1">
    <source>
        <dbReference type="PROSITE" id="PS50181"/>
    </source>
</evidence>
<dbReference type="Gene3D" id="1.20.1280.50">
    <property type="match status" value="1"/>
</dbReference>
<proteinExistence type="predicted"/>
<dbReference type="PANTHER" id="PTHR13318:SF190">
    <property type="entry name" value="PARTNER OF PAIRED, ISOFORM B"/>
    <property type="match status" value="1"/>
</dbReference>
<dbReference type="InterPro" id="IPR001810">
    <property type="entry name" value="F-box_dom"/>
</dbReference>
<dbReference type="InterPro" id="IPR032675">
    <property type="entry name" value="LRR_dom_sf"/>
</dbReference>
<sequence>MHPVDLVNGVSKVSKRWNALAKTPSLYRYVRARKHVRKLCVVYEKDVFFDVFPDCMPNVTFLDIAYFPDLNGSAEKLVECFPSVQVLKISDVSNLDDSLIKRLFPSDSFKNLRQLDCSSRDVKPENFFGQLCETERPLQSLHTTTTENLRAMLTSPIRNTLTELSISEYLKDSSYAAIGQLTNLKKLSIFSSLYGTDEQLMQFKTLSKLEHLHLDCCGEDCDFSYEGVAEFFELPSENAENYFPYRLKHLLFTDCHPFHLEAANALVKSCPQLISLNLSRNCYMGEEGLSVLVKNLRNLRFLDLSWLGEMRCDALRNLTNDDMPKLQFLELHRTKISEKILWALNLKRPNLIISNKTDYFINWNVQNGNPRLNKVFGGDLNSVLNDLAEVDGFCCMGETMWSLVDFYGFNNSFMQLCKEMTQTKLLPFAPKYRYSDKRYRFTDRGKHGCEPMGYPTLDLGDDERSDDSRPAASQLTKKALPDVVLLNIFKYIHPIDLVNGISRVSKRWNALAKTPSLYRFVRVLINKKSTDSESAKKFLERVKNFIRKLCMVCEINVFDVFPECMPNVTFLDITSFPDTSRCADKLMSCFPSVEELILSDIKNFDEHALSVLFSKNAFKRLRRLHFANFEDEAYKVIEKLCECERRLQFLSITNTAK</sequence>
<dbReference type="EMBL" id="UYRR01032430">
    <property type="protein sequence ID" value="VDK55609.1"/>
    <property type="molecule type" value="Genomic_DNA"/>
</dbReference>